<dbReference type="PANTHER" id="PTHR23077:SF159">
    <property type="entry name" value="PUTATIVE-RELATED"/>
    <property type="match status" value="1"/>
</dbReference>
<feature type="non-terminal residue" evidence="2">
    <location>
        <position position="1"/>
    </location>
</feature>
<dbReference type="InterPro" id="IPR050168">
    <property type="entry name" value="AAA_ATPase_domain"/>
</dbReference>
<dbReference type="AlphaFoldDB" id="A0A422MP73"/>
<dbReference type="SMART" id="SM00382">
    <property type="entry name" value="AAA"/>
    <property type="match status" value="1"/>
</dbReference>
<proteinExistence type="predicted"/>
<dbReference type="Gene3D" id="3.40.50.300">
    <property type="entry name" value="P-loop containing nucleotide triphosphate hydrolases"/>
    <property type="match status" value="1"/>
</dbReference>
<dbReference type="GO" id="GO:0016887">
    <property type="term" value="F:ATP hydrolysis activity"/>
    <property type="evidence" value="ECO:0007669"/>
    <property type="project" value="InterPro"/>
</dbReference>
<gene>
    <name evidence="2" type="ORF">Tco025E_10238</name>
</gene>
<protein>
    <submittedName>
        <fullName evidence="2">Putative ATPase</fullName>
    </submittedName>
</protein>
<dbReference type="InterPro" id="IPR003593">
    <property type="entry name" value="AAA+_ATPase"/>
</dbReference>
<dbReference type="RefSeq" id="XP_029222885.1">
    <property type="nucleotide sequence ID" value="XM_029377021.1"/>
</dbReference>
<dbReference type="InterPro" id="IPR003959">
    <property type="entry name" value="ATPase_AAA_core"/>
</dbReference>
<dbReference type="Proteomes" id="UP000284403">
    <property type="component" value="Unassembled WGS sequence"/>
</dbReference>
<dbReference type="EMBL" id="MKKU01001552">
    <property type="protein sequence ID" value="RNE95014.1"/>
    <property type="molecule type" value="Genomic_DNA"/>
</dbReference>
<keyword evidence="3" id="KW-1185">Reference proteome</keyword>
<dbReference type="GO" id="GO:0005524">
    <property type="term" value="F:ATP binding"/>
    <property type="evidence" value="ECO:0007669"/>
    <property type="project" value="InterPro"/>
</dbReference>
<sequence>PLRRGSTGQGAGYVDVQETRWGDIAGLDAVKATLQRLVPRPLRSTATYRRFGVRPSTGVLLYGPPGTGKTMLARAMATELSASFVYIDLPQLMQAEVGESERRLREFFDAARERSPAVMFIDELQAAFGARRGSGPVSGGRGVYFSLAGKTVSDGCWWRVLFACSVRGEHSNTHAVRRCRDSVDLGGGVGGKWAAECSSGLRFYGSAGRDYFLKIYICVFVFVYLRARGTAGGLRCCGEKEAPCPVALRQPYCFLGSRCVSPKCRGTAKDVCVGRGRNEFFFVRPRDAAA</sequence>
<dbReference type="InterPro" id="IPR027417">
    <property type="entry name" value="P-loop_NTPase"/>
</dbReference>
<dbReference type="OrthoDB" id="10254455at2759"/>
<name>A0A422MP73_9TRYP</name>
<dbReference type="Pfam" id="PF00004">
    <property type="entry name" value="AAA"/>
    <property type="match status" value="1"/>
</dbReference>
<feature type="domain" description="AAA+ ATPase" evidence="1">
    <location>
        <begin position="55"/>
        <end position="191"/>
    </location>
</feature>
<dbReference type="FunFam" id="3.40.50.300:FF:002738">
    <property type="entry name" value="Putative ATPase"/>
    <property type="match status" value="1"/>
</dbReference>
<evidence type="ECO:0000259" key="1">
    <source>
        <dbReference type="SMART" id="SM00382"/>
    </source>
</evidence>
<organism evidence="2 3">
    <name type="scientific">Trypanosoma conorhini</name>
    <dbReference type="NCBI Taxonomy" id="83891"/>
    <lineage>
        <taxon>Eukaryota</taxon>
        <taxon>Discoba</taxon>
        <taxon>Euglenozoa</taxon>
        <taxon>Kinetoplastea</taxon>
        <taxon>Metakinetoplastina</taxon>
        <taxon>Trypanosomatida</taxon>
        <taxon>Trypanosomatidae</taxon>
        <taxon>Trypanosoma</taxon>
    </lineage>
</organism>
<dbReference type="PANTHER" id="PTHR23077">
    <property type="entry name" value="AAA-FAMILY ATPASE"/>
    <property type="match status" value="1"/>
</dbReference>
<evidence type="ECO:0000313" key="2">
    <source>
        <dbReference type="EMBL" id="RNE95014.1"/>
    </source>
</evidence>
<evidence type="ECO:0000313" key="3">
    <source>
        <dbReference type="Proteomes" id="UP000284403"/>
    </source>
</evidence>
<dbReference type="SUPFAM" id="SSF52540">
    <property type="entry name" value="P-loop containing nucleoside triphosphate hydrolases"/>
    <property type="match status" value="1"/>
</dbReference>
<dbReference type="GeneID" id="40323849"/>
<comment type="caution">
    <text evidence="2">The sequence shown here is derived from an EMBL/GenBank/DDBJ whole genome shotgun (WGS) entry which is preliminary data.</text>
</comment>
<reference evidence="2 3" key="1">
    <citation type="journal article" date="2018" name="BMC Genomics">
        <title>Genomic comparison of Trypanosoma conorhini and Trypanosoma rangeli to Trypanosoma cruzi strains of high and low virulence.</title>
        <authorList>
            <person name="Bradwell K.R."/>
            <person name="Koparde V.N."/>
            <person name="Matveyev A.V."/>
            <person name="Serrano M.G."/>
            <person name="Alves J.M."/>
            <person name="Parikh H."/>
            <person name="Huang B."/>
            <person name="Lee V."/>
            <person name="Espinosa-Alvarez O."/>
            <person name="Ortiz P.A."/>
            <person name="Costa-Martins A.G."/>
            <person name="Teixeira M.M."/>
            <person name="Buck G.A."/>
        </authorList>
    </citation>
    <scope>NUCLEOTIDE SEQUENCE [LARGE SCALE GENOMIC DNA]</scope>
    <source>
        <strain evidence="2 3">025E</strain>
    </source>
</reference>
<accession>A0A422MP73</accession>